<reference evidence="1" key="1">
    <citation type="submission" date="2013-09" db="EMBL/GenBank/DDBJ databases">
        <title>Salmonella enterica subsp. IIIa serovar 18:z4:z23:-.</title>
        <authorList>
            <person name="Chen Y."/>
            <person name="Li C."/>
            <person name="Mcdermott P."/>
            <person name="Zhao S."/>
        </authorList>
    </citation>
    <scope>NUCLEOTIDE SEQUENCE [LARGE SCALE GENOMIC DNA]</scope>
    <source>
        <strain evidence="1">N26626</strain>
    </source>
</reference>
<dbReference type="EMBL" id="AWRC01000030">
    <property type="protein sequence ID" value="OLV97313.1"/>
    <property type="molecule type" value="Genomic_DNA"/>
</dbReference>
<sequence length="30" mass="3475">MFLIALIKEMLFNFSLIKINYIPSAIDNAM</sequence>
<accession>A0A3S5YI46</accession>
<protein>
    <submittedName>
        <fullName evidence="1">Uncharacterized protein</fullName>
    </submittedName>
</protein>
<comment type="caution">
    <text evidence="1">The sequence shown here is derived from an EMBL/GenBank/DDBJ whole genome shotgun (WGS) entry which is preliminary data.</text>
</comment>
<name>A0A3S5YI46_SALER</name>
<organism evidence="1">
    <name type="scientific">Salmonella enterica subsp. arizonae serovar 18:z4,z23:- str. CVM N26626</name>
    <dbReference type="NCBI Taxonomy" id="1395119"/>
    <lineage>
        <taxon>Bacteria</taxon>
        <taxon>Pseudomonadati</taxon>
        <taxon>Pseudomonadota</taxon>
        <taxon>Gammaproteobacteria</taxon>
        <taxon>Enterobacterales</taxon>
        <taxon>Enterobacteriaceae</taxon>
        <taxon>Salmonella</taxon>
    </lineage>
</organism>
<gene>
    <name evidence="1" type="ORF">P298_18315</name>
</gene>
<dbReference type="Proteomes" id="UP000868500">
    <property type="component" value="Unassembled WGS sequence"/>
</dbReference>
<dbReference type="AlphaFoldDB" id="A0A3S5YI46"/>
<proteinExistence type="predicted"/>
<evidence type="ECO:0000313" key="1">
    <source>
        <dbReference type="EMBL" id="OLV97313.1"/>
    </source>
</evidence>